<dbReference type="Pfam" id="PF01722">
    <property type="entry name" value="BolA"/>
    <property type="match status" value="1"/>
</dbReference>
<gene>
    <name evidence="2" type="ORF">CHYS00102_LOCUS16642</name>
</gene>
<organism evidence="2">
    <name type="scientific">Corethron hystrix</name>
    <dbReference type="NCBI Taxonomy" id="216773"/>
    <lineage>
        <taxon>Eukaryota</taxon>
        <taxon>Sar</taxon>
        <taxon>Stramenopiles</taxon>
        <taxon>Ochrophyta</taxon>
        <taxon>Bacillariophyta</taxon>
        <taxon>Coscinodiscophyceae</taxon>
        <taxon>Corethrophycidae</taxon>
        <taxon>Corethrales</taxon>
        <taxon>Corethraceae</taxon>
        <taxon>Corethron</taxon>
    </lineage>
</organism>
<sequence>MSNANNIADLVREKCQSHFDATYCECADVSSSGCGTKLELTIVSAVFSEKSPLARHRAVNSILKEEIASDIHALSIKAWTPEQWETK</sequence>
<dbReference type="InterPro" id="IPR045115">
    <property type="entry name" value="BOL2"/>
</dbReference>
<dbReference type="GO" id="GO:0005634">
    <property type="term" value="C:nucleus"/>
    <property type="evidence" value="ECO:0007669"/>
    <property type="project" value="TreeGrafter"/>
</dbReference>
<dbReference type="PIRSF" id="PIRSF003113">
    <property type="entry name" value="BolA"/>
    <property type="match status" value="1"/>
</dbReference>
<comment type="similarity">
    <text evidence="1">Belongs to the BolA/IbaG family.</text>
</comment>
<dbReference type="PANTHER" id="PTHR12735">
    <property type="entry name" value="BOLA-LIKE PROTEIN-RELATED"/>
    <property type="match status" value="1"/>
</dbReference>
<reference evidence="2" key="1">
    <citation type="submission" date="2021-01" db="EMBL/GenBank/DDBJ databases">
        <authorList>
            <person name="Corre E."/>
            <person name="Pelletier E."/>
            <person name="Niang G."/>
            <person name="Scheremetjew M."/>
            <person name="Finn R."/>
            <person name="Kale V."/>
            <person name="Holt S."/>
            <person name="Cochrane G."/>
            <person name="Meng A."/>
            <person name="Brown T."/>
            <person name="Cohen L."/>
        </authorList>
    </citation>
    <scope>NUCLEOTIDE SEQUENCE</scope>
    <source>
        <strain evidence="2">308</strain>
    </source>
</reference>
<proteinExistence type="inferred from homology"/>
<dbReference type="GO" id="GO:0051537">
    <property type="term" value="F:2 iron, 2 sulfur cluster binding"/>
    <property type="evidence" value="ECO:0007669"/>
    <property type="project" value="InterPro"/>
</dbReference>
<evidence type="ECO:0000313" key="2">
    <source>
        <dbReference type="EMBL" id="CAD8889437.1"/>
    </source>
</evidence>
<dbReference type="AlphaFoldDB" id="A0A7S1BJQ6"/>
<dbReference type="EMBL" id="HBFR01023192">
    <property type="protein sequence ID" value="CAD8889437.1"/>
    <property type="molecule type" value="Transcribed_RNA"/>
</dbReference>
<protein>
    <recommendedName>
        <fullName evidence="3">BolA family transcriptional regulator</fullName>
    </recommendedName>
</protein>
<dbReference type="InterPro" id="IPR002634">
    <property type="entry name" value="BolA"/>
</dbReference>
<dbReference type="GO" id="GO:0051604">
    <property type="term" value="P:protein maturation"/>
    <property type="evidence" value="ECO:0007669"/>
    <property type="project" value="InterPro"/>
</dbReference>
<dbReference type="PANTHER" id="PTHR12735:SF27">
    <property type="entry name" value="BOLA-LIKE PROTEIN 2"/>
    <property type="match status" value="1"/>
</dbReference>
<dbReference type="Gene3D" id="3.10.20.90">
    <property type="entry name" value="Phosphatidylinositol 3-kinase Catalytic Subunit, Chain A, domain 1"/>
    <property type="match status" value="1"/>
</dbReference>
<dbReference type="GO" id="GO:0005829">
    <property type="term" value="C:cytosol"/>
    <property type="evidence" value="ECO:0007669"/>
    <property type="project" value="TreeGrafter"/>
</dbReference>
<evidence type="ECO:0000256" key="1">
    <source>
        <dbReference type="RuleBase" id="RU003860"/>
    </source>
</evidence>
<dbReference type="GO" id="GO:0006879">
    <property type="term" value="P:intracellular iron ion homeostasis"/>
    <property type="evidence" value="ECO:0007669"/>
    <property type="project" value="InterPro"/>
</dbReference>
<accession>A0A7S1BJQ6</accession>
<dbReference type="SUPFAM" id="SSF82657">
    <property type="entry name" value="BolA-like"/>
    <property type="match status" value="1"/>
</dbReference>
<dbReference type="InterPro" id="IPR036065">
    <property type="entry name" value="BolA-like_sf"/>
</dbReference>
<name>A0A7S1BJQ6_9STRA</name>
<evidence type="ECO:0008006" key="3">
    <source>
        <dbReference type="Google" id="ProtNLM"/>
    </source>
</evidence>